<dbReference type="GO" id="GO:0004984">
    <property type="term" value="F:olfactory receptor activity"/>
    <property type="evidence" value="ECO:0007669"/>
    <property type="project" value="InterPro"/>
</dbReference>
<keyword evidence="4 10" id="KW-0812">Transmembrane</keyword>
<comment type="similarity">
    <text evidence="10">Belongs to the insect chemoreceptor superfamily. Heteromeric odorant receptor channel (TC 1.A.69) family.</text>
</comment>
<keyword evidence="12" id="KW-1185">Reference proteome</keyword>
<dbReference type="Pfam" id="PF02949">
    <property type="entry name" value="7tm_6"/>
    <property type="match status" value="1"/>
</dbReference>
<feature type="transmembrane region" description="Helical" evidence="10">
    <location>
        <begin position="125"/>
        <end position="144"/>
    </location>
</feature>
<keyword evidence="2" id="KW-1003">Cell membrane</keyword>
<dbReference type="PANTHER" id="PTHR21137:SF35">
    <property type="entry name" value="ODORANT RECEPTOR 19A-RELATED"/>
    <property type="match status" value="1"/>
</dbReference>
<dbReference type="EMBL" id="JADYXP020000001">
    <property type="protein sequence ID" value="KAL0134064.1"/>
    <property type="molecule type" value="Genomic_DNA"/>
</dbReference>
<evidence type="ECO:0000256" key="7">
    <source>
        <dbReference type="ARBA" id="ARBA00023136"/>
    </source>
</evidence>
<comment type="subcellular location">
    <subcellularLocation>
        <location evidence="1 10">Cell membrane</location>
        <topology evidence="1 10">Multi-pass membrane protein</topology>
    </subcellularLocation>
</comment>
<comment type="caution">
    <text evidence="11">The sequence shown here is derived from an EMBL/GenBank/DDBJ whole genome shotgun (WGS) entry which is preliminary data.</text>
</comment>
<dbReference type="PANTHER" id="PTHR21137">
    <property type="entry name" value="ODORANT RECEPTOR"/>
    <property type="match status" value="1"/>
</dbReference>
<evidence type="ECO:0000313" key="12">
    <source>
        <dbReference type="Proteomes" id="UP001430953"/>
    </source>
</evidence>
<keyword evidence="8 10" id="KW-0675">Receptor</keyword>
<evidence type="ECO:0000256" key="5">
    <source>
        <dbReference type="ARBA" id="ARBA00022725"/>
    </source>
</evidence>
<evidence type="ECO:0000256" key="3">
    <source>
        <dbReference type="ARBA" id="ARBA00022606"/>
    </source>
</evidence>
<feature type="transmembrane region" description="Helical" evidence="10">
    <location>
        <begin position="295"/>
        <end position="315"/>
    </location>
</feature>
<keyword evidence="9 10" id="KW-0807">Transducer</keyword>
<name>A0AAW2H3M5_9HYME</name>
<dbReference type="Proteomes" id="UP001430953">
    <property type="component" value="Unassembled WGS sequence"/>
</dbReference>
<comment type="caution">
    <text evidence="10">Lacks conserved residue(s) required for the propagation of feature annotation.</text>
</comment>
<sequence length="386" mass="44397">MIRQDPLNRIMRFMLTLSGILPGASCVLFWRMYMIVSITFGLYGIYLYIMNRINTVTLWDLMECLSFVLAHSKVIFKCLMFWINQQKFLEILAMMKEDWNDCAHDDISLEETAIKVKTYDRIARVILILHTLSIVGFSSGVIFANDDITNNATEVHFITKIDFPFEINTQRTYRLILVIESLALFTFSWSTGTVNCMLLILIMHIAGQINIVRRWLTELAFSEDTGKDKSIPITLTKIIQKHKKIICFSRKIQSLYMHISLVQFLLNTIMICAIAFLVVTAVGSPDAVKQIVKCFFFYVITNLEAYIFCFAGEYLKNKSREIGIAAYSTAWYNMKSKDSRVLLFVILRSQKELTLTAGNMMELSLQSFTSIMNISGSYLSVLLAMR</sequence>
<organism evidence="11 12">
    <name type="scientific">Cardiocondyla obscurior</name>
    <dbReference type="NCBI Taxonomy" id="286306"/>
    <lineage>
        <taxon>Eukaryota</taxon>
        <taxon>Metazoa</taxon>
        <taxon>Ecdysozoa</taxon>
        <taxon>Arthropoda</taxon>
        <taxon>Hexapoda</taxon>
        <taxon>Insecta</taxon>
        <taxon>Pterygota</taxon>
        <taxon>Neoptera</taxon>
        <taxon>Endopterygota</taxon>
        <taxon>Hymenoptera</taxon>
        <taxon>Apocrita</taxon>
        <taxon>Aculeata</taxon>
        <taxon>Formicoidea</taxon>
        <taxon>Formicidae</taxon>
        <taxon>Myrmicinae</taxon>
        <taxon>Cardiocondyla</taxon>
    </lineage>
</organism>
<proteinExistence type="inferred from homology"/>
<gene>
    <name evidence="11" type="ORF">PUN28_001144</name>
</gene>
<evidence type="ECO:0000256" key="9">
    <source>
        <dbReference type="ARBA" id="ARBA00023224"/>
    </source>
</evidence>
<keyword evidence="5 10" id="KW-0552">Olfaction</keyword>
<dbReference type="GO" id="GO:0005886">
    <property type="term" value="C:plasma membrane"/>
    <property type="evidence" value="ECO:0007669"/>
    <property type="project" value="UniProtKB-SubCell"/>
</dbReference>
<evidence type="ECO:0000256" key="1">
    <source>
        <dbReference type="ARBA" id="ARBA00004651"/>
    </source>
</evidence>
<reference evidence="11 12" key="1">
    <citation type="submission" date="2023-03" db="EMBL/GenBank/DDBJ databases">
        <title>High recombination rates correlate with genetic variation in Cardiocondyla obscurior ants.</title>
        <authorList>
            <person name="Errbii M."/>
        </authorList>
    </citation>
    <scope>NUCLEOTIDE SEQUENCE [LARGE SCALE GENOMIC DNA]</scope>
    <source>
        <strain evidence="11">Alpha-2009</strain>
        <tissue evidence="11">Whole body</tissue>
    </source>
</reference>
<dbReference type="GO" id="GO:0007165">
    <property type="term" value="P:signal transduction"/>
    <property type="evidence" value="ECO:0007669"/>
    <property type="project" value="UniProtKB-KW"/>
</dbReference>
<dbReference type="GO" id="GO:0005549">
    <property type="term" value="F:odorant binding"/>
    <property type="evidence" value="ECO:0007669"/>
    <property type="project" value="InterPro"/>
</dbReference>
<dbReference type="AlphaFoldDB" id="A0AAW2H3M5"/>
<evidence type="ECO:0000256" key="6">
    <source>
        <dbReference type="ARBA" id="ARBA00022989"/>
    </source>
</evidence>
<accession>A0AAW2H3M5</accession>
<evidence type="ECO:0000313" key="11">
    <source>
        <dbReference type="EMBL" id="KAL0134064.1"/>
    </source>
</evidence>
<feature type="transmembrane region" description="Helical" evidence="10">
    <location>
        <begin position="20"/>
        <end position="45"/>
    </location>
</feature>
<dbReference type="InterPro" id="IPR004117">
    <property type="entry name" value="7tm6_olfct_rcpt"/>
</dbReference>
<feature type="transmembrane region" description="Helical" evidence="10">
    <location>
        <begin position="182"/>
        <end position="206"/>
    </location>
</feature>
<evidence type="ECO:0000256" key="10">
    <source>
        <dbReference type="RuleBase" id="RU351113"/>
    </source>
</evidence>
<evidence type="ECO:0000256" key="4">
    <source>
        <dbReference type="ARBA" id="ARBA00022692"/>
    </source>
</evidence>
<evidence type="ECO:0000256" key="8">
    <source>
        <dbReference type="ARBA" id="ARBA00023170"/>
    </source>
</evidence>
<protein>
    <recommendedName>
        <fullName evidence="10">Odorant receptor</fullName>
    </recommendedName>
</protein>
<feature type="transmembrane region" description="Helical" evidence="10">
    <location>
        <begin position="259"/>
        <end position="283"/>
    </location>
</feature>
<evidence type="ECO:0000256" key="2">
    <source>
        <dbReference type="ARBA" id="ARBA00022475"/>
    </source>
</evidence>
<keyword evidence="3 10" id="KW-0716">Sensory transduction</keyword>
<keyword evidence="6 10" id="KW-1133">Transmembrane helix</keyword>
<keyword evidence="7 10" id="KW-0472">Membrane</keyword>